<keyword evidence="2" id="KW-0472">Membrane</keyword>
<comment type="caution">
    <text evidence="3">The sequence shown here is derived from an EMBL/GenBank/DDBJ whole genome shotgun (WGS) entry which is preliminary data.</text>
</comment>
<protein>
    <submittedName>
        <fullName evidence="3">DUF3558 domain-containing protein</fullName>
    </submittedName>
</protein>
<evidence type="ECO:0000256" key="1">
    <source>
        <dbReference type="SAM" id="MobiDB-lite"/>
    </source>
</evidence>
<evidence type="ECO:0000256" key="2">
    <source>
        <dbReference type="SAM" id="Phobius"/>
    </source>
</evidence>
<keyword evidence="4" id="KW-1185">Reference proteome</keyword>
<keyword evidence="2" id="KW-1133">Transmembrane helix</keyword>
<feature type="compositionally biased region" description="Low complexity" evidence="1">
    <location>
        <begin position="162"/>
        <end position="205"/>
    </location>
</feature>
<feature type="region of interest" description="Disordered" evidence="1">
    <location>
        <begin position="161"/>
        <end position="228"/>
    </location>
</feature>
<proteinExistence type="predicted"/>
<gene>
    <name evidence="3" type="ORF">SYYSPA8_24015</name>
</gene>
<dbReference type="RefSeq" id="WP_323449438.1">
    <property type="nucleotide sequence ID" value="NZ_BSBI01000011.1"/>
</dbReference>
<evidence type="ECO:0000313" key="3">
    <source>
        <dbReference type="EMBL" id="GLF97422.1"/>
    </source>
</evidence>
<reference evidence="3 4" key="1">
    <citation type="submission" date="2022-10" db="EMBL/GenBank/DDBJ databases">
        <title>Draft genome sequence of Streptomyces sp. YSPA8.</title>
        <authorList>
            <person name="Moriuchi R."/>
            <person name="Dohra H."/>
            <person name="Yamamura H."/>
            <person name="Kodani S."/>
        </authorList>
    </citation>
    <scope>NUCLEOTIDE SEQUENCE [LARGE SCALE GENOMIC DNA]</scope>
    <source>
        <strain evidence="3 4">YSPA8</strain>
    </source>
</reference>
<dbReference type="Proteomes" id="UP001291653">
    <property type="component" value="Unassembled WGS sequence"/>
</dbReference>
<dbReference type="EMBL" id="BSBI01000011">
    <property type="protein sequence ID" value="GLF97422.1"/>
    <property type="molecule type" value="Genomic_DNA"/>
</dbReference>
<accession>A0ABQ5P4C1</accession>
<name>A0ABQ5P4C1_9ACTN</name>
<feature type="region of interest" description="Disordered" evidence="1">
    <location>
        <begin position="43"/>
        <end position="62"/>
    </location>
</feature>
<organism evidence="3 4">
    <name type="scientific">Streptomyces yaizuensis</name>
    <dbReference type="NCBI Taxonomy" id="2989713"/>
    <lineage>
        <taxon>Bacteria</taxon>
        <taxon>Bacillati</taxon>
        <taxon>Actinomycetota</taxon>
        <taxon>Actinomycetes</taxon>
        <taxon>Kitasatosporales</taxon>
        <taxon>Streptomycetaceae</taxon>
        <taxon>Streptomyces</taxon>
    </lineage>
</organism>
<feature type="transmembrane region" description="Helical" evidence="2">
    <location>
        <begin position="21"/>
        <end position="39"/>
    </location>
</feature>
<evidence type="ECO:0000313" key="4">
    <source>
        <dbReference type="Proteomes" id="UP001291653"/>
    </source>
</evidence>
<sequence length="309" mass="31359">MQRLGYATRREGRGSRGNQRALAPALAAALIAVVAGAVATGCTAGSPDEGSAADAKPGTGTAVAQPGKFRTLLEPCGAVDNSTLRKMLPGLAELPEDQQRQRLRGEATGTFDTERRVGCSWRAESTGGAVHTLTLDFERVVSYDPEVSDNDRAQEVYARKQSAALPGSATGAATGTAPSTGQSSMTTVGSPSGSSSASTGATGSTGDEGTGGTPDPDGTGSDGEDGAALEPRVLDDLGDAAFLNDVRSTGGGGSTAPSRTVSVVFRTSNVVATVVYREQAARVTDVPDSKELQDRARNLAEVLVGEVGD</sequence>
<keyword evidence="2" id="KW-0812">Transmembrane</keyword>